<sequence length="110" mass="12219">MRAHDLLHTRHVRFHTTVLLCIVGELDIATAPLLHHAAQTCLIEPTDTVCLDLTGLTFCDATGLHALQQLADTFRRAQVTCHLTGISPQLKRTLTQRPTPPAWTPPARLR</sequence>
<dbReference type="Gene3D" id="3.30.750.24">
    <property type="entry name" value="STAS domain"/>
    <property type="match status" value="1"/>
</dbReference>
<dbReference type="RefSeq" id="WP_352066290.1">
    <property type="nucleotide sequence ID" value="NZ_JBEPAZ010000119.1"/>
</dbReference>
<protein>
    <submittedName>
        <fullName evidence="2">STAS domain-containing protein</fullName>
    </submittedName>
</protein>
<dbReference type="EMBL" id="JBEPAZ010000119">
    <property type="protein sequence ID" value="MER6434474.1"/>
    <property type="molecule type" value="Genomic_DNA"/>
</dbReference>
<feature type="domain" description="STAS" evidence="1">
    <location>
        <begin position="18"/>
        <end position="94"/>
    </location>
</feature>
<evidence type="ECO:0000259" key="1">
    <source>
        <dbReference type="PROSITE" id="PS50801"/>
    </source>
</evidence>
<organism evidence="2 3">
    <name type="scientific">Streptomyces sp. 900105245</name>
    <dbReference type="NCBI Taxonomy" id="3154379"/>
    <lineage>
        <taxon>Bacteria</taxon>
        <taxon>Bacillati</taxon>
        <taxon>Actinomycetota</taxon>
        <taxon>Actinomycetes</taxon>
        <taxon>Kitasatosporales</taxon>
        <taxon>Streptomycetaceae</taxon>
        <taxon>Streptomyces</taxon>
    </lineage>
</organism>
<dbReference type="InterPro" id="IPR036513">
    <property type="entry name" value="STAS_dom_sf"/>
</dbReference>
<evidence type="ECO:0000313" key="3">
    <source>
        <dbReference type="Proteomes" id="UP001470023"/>
    </source>
</evidence>
<keyword evidence="3" id="KW-1185">Reference proteome</keyword>
<dbReference type="Pfam" id="PF01740">
    <property type="entry name" value="STAS"/>
    <property type="match status" value="1"/>
</dbReference>
<comment type="caution">
    <text evidence="2">The sequence shown here is derived from an EMBL/GenBank/DDBJ whole genome shotgun (WGS) entry which is preliminary data.</text>
</comment>
<gene>
    <name evidence="2" type="ORF">ABT272_43710</name>
</gene>
<dbReference type="SUPFAM" id="SSF52091">
    <property type="entry name" value="SpoIIaa-like"/>
    <property type="match status" value="1"/>
</dbReference>
<evidence type="ECO:0000313" key="2">
    <source>
        <dbReference type="EMBL" id="MER6434474.1"/>
    </source>
</evidence>
<accession>A0ABV1UL61</accession>
<name>A0ABV1UL61_9ACTN</name>
<reference evidence="2 3" key="1">
    <citation type="submission" date="2024-06" db="EMBL/GenBank/DDBJ databases">
        <title>The Natural Products Discovery Center: Release of the First 8490 Sequenced Strains for Exploring Actinobacteria Biosynthetic Diversity.</title>
        <authorList>
            <person name="Kalkreuter E."/>
            <person name="Kautsar S.A."/>
            <person name="Yang D."/>
            <person name="Bader C.D."/>
            <person name="Teijaro C.N."/>
            <person name="Fluegel L."/>
            <person name="Davis C.M."/>
            <person name="Simpson J.R."/>
            <person name="Lauterbach L."/>
            <person name="Steele A.D."/>
            <person name="Gui C."/>
            <person name="Meng S."/>
            <person name="Li G."/>
            <person name="Viehrig K."/>
            <person name="Ye F."/>
            <person name="Su P."/>
            <person name="Kiefer A.F."/>
            <person name="Nichols A."/>
            <person name="Cepeda A.J."/>
            <person name="Yan W."/>
            <person name="Fan B."/>
            <person name="Jiang Y."/>
            <person name="Adhikari A."/>
            <person name="Zheng C.-J."/>
            <person name="Schuster L."/>
            <person name="Cowan T.M."/>
            <person name="Smanski M.J."/>
            <person name="Chevrette M.G."/>
            <person name="De Carvalho L.P.S."/>
            <person name="Shen B."/>
        </authorList>
    </citation>
    <scope>NUCLEOTIDE SEQUENCE [LARGE SCALE GENOMIC DNA]</scope>
    <source>
        <strain evidence="2 3">NPDC001166</strain>
    </source>
</reference>
<dbReference type="Proteomes" id="UP001470023">
    <property type="component" value="Unassembled WGS sequence"/>
</dbReference>
<dbReference type="InterPro" id="IPR002645">
    <property type="entry name" value="STAS_dom"/>
</dbReference>
<dbReference type="CDD" id="cd07043">
    <property type="entry name" value="STAS_anti-anti-sigma_factors"/>
    <property type="match status" value="1"/>
</dbReference>
<dbReference type="PROSITE" id="PS50801">
    <property type="entry name" value="STAS"/>
    <property type="match status" value="1"/>
</dbReference>
<proteinExistence type="predicted"/>